<proteinExistence type="predicted"/>
<reference evidence="1" key="1">
    <citation type="submission" date="2020-08" db="EMBL/GenBank/DDBJ databases">
        <title>Multicomponent nature underlies the extraordinary mechanical properties of spider dragline silk.</title>
        <authorList>
            <person name="Kono N."/>
            <person name="Nakamura H."/>
            <person name="Mori M."/>
            <person name="Yoshida Y."/>
            <person name="Ohtoshi R."/>
            <person name="Malay A.D."/>
            <person name="Moran D.A.P."/>
            <person name="Tomita M."/>
            <person name="Numata K."/>
            <person name="Arakawa K."/>
        </authorList>
    </citation>
    <scope>NUCLEOTIDE SEQUENCE</scope>
</reference>
<accession>A0A8X6XKP4</accession>
<dbReference type="EMBL" id="BMAV01010537">
    <property type="protein sequence ID" value="GFY55702.1"/>
    <property type="molecule type" value="Genomic_DNA"/>
</dbReference>
<protein>
    <submittedName>
        <fullName evidence="1">Uncharacterized protein</fullName>
    </submittedName>
</protein>
<comment type="caution">
    <text evidence="1">The sequence shown here is derived from an EMBL/GenBank/DDBJ whole genome shotgun (WGS) entry which is preliminary data.</text>
</comment>
<organism evidence="1 2">
    <name type="scientific">Trichonephila inaurata madagascariensis</name>
    <dbReference type="NCBI Taxonomy" id="2747483"/>
    <lineage>
        <taxon>Eukaryota</taxon>
        <taxon>Metazoa</taxon>
        <taxon>Ecdysozoa</taxon>
        <taxon>Arthropoda</taxon>
        <taxon>Chelicerata</taxon>
        <taxon>Arachnida</taxon>
        <taxon>Araneae</taxon>
        <taxon>Araneomorphae</taxon>
        <taxon>Entelegynae</taxon>
        <taxon>Araneoidea</taxon>
        <taxon>Nephilidae</taxon>
        <taxon>Trichonephila</taxon>
        <taxon>Trichonephila inaurata</taxon>
    </lineage>
</organism>
<dbReference type="AlphaFoldDB" id="A0A8X6XKP4"/>
<keyword evidence="2" id="KW-1185">Reference proteome</keyword>
<gene>
    <name evidence="1" type="ORF">TNIN_396911</name>
</gene>
<name>A0A8X6XKP4_9ARAC</name>
<dbReference type="Proteomes" id="UP000886998">
    <property type="component" value="Unassembled WGS sequence"/>
</dbReference>
<evidence type="ECO:0000313" key="1">
    <source>
        <dbReference type="EMBL" id="GFY55702.1"/>
    </source>
</evidence>
<sequence length="113" mass="13152">MKTTGKLLCYNIGTSFERITVDILEPLPVTEAGDRYTYSSLWIISQRGQKLYQAIIYIRSRSINKCRRYEKKIVFHVTEFLSFCNEFQFNFIQGTLQSCTHPKNPDDSTTPTV</sequence>
<evidence type="ECO:0000313" key="2">
    <source>
        <dbReference type="Proteomes" id="UP000886998"/>
    </source>
</evidence>